<dbReference type="InterPro" id="IPR036866">
    <property type="entry name" value="RibonucZ/Hydroxyglut_hydro"/>
</dbReference>
<keyword evidence="3" id="KW-1185">Reference proteome</keyword>
<feature type="domain" description="Metallo-beta-lactamase" evidence="1">
    <location>
        <begin position="4"/>
        <end position="42"/>
    </location>
</feature>
<sequence length="50" mass="5901">MQNLKNIIITHYDDDHIGSLYDFKTKYPWIKIIASDIESKFISGEKKARD</sequence>
<reference evidence="2" key="2">
    <citation type="submission" date="2020-09" db="EMBL/GenBank/DDBJ databases">
        <authorList>
            <person name="Sun Q."/>
            <person name="Zhou Y."/>
        </authorList>
    </citation>
    <scope>NUCLEOTIDE SEQUENCE</scope>
    <source>
        <strain evidence="2">CGMCC 1.12360</strain>
    </source>
</reference>
<accession>A0A8J2TU60</accession>
<evidence type="ECO:0000259" key="1">
    <source>
        <dbReference type="Pfam" id="PF00753"/>
    </source>
</evidence>
<comment type="caution">
    <text evidence="2">The sequence shown here is derived from an EMBL/GenBank/DDBJ whole genome shotgun (WGS) entry which is preliminary data.</text>
</comment>
<proteinExistence type="predicted"/>
<dbReference type="InterPro" id="IPR001279">
    <property type="entry name" value="Metallo-B-lactamas"/>
</dbReference>
<evidence type="ECO:0000313" key="2">
    <source>
        <dbReference type="EMBL" id="GFZ92569.1"/>
    </source>
</evidence>
<dbReference type="AlphaFoldDB" id="A0A8J2TU60"/>
<dbReference type="Pfam" id="PF00753">
    <property type="entry name" value="Lactamase_B"/>
    <property type="match status" value="1"/>
</dbReference>
<protein>
    <recommendedName>
        <fullName evidence="1">Metallo-beta-lactamase domain-containing protein</fullName>
    </recommendedName>
</protein>
<dbReference type="Gene3D" id="3.60.15.10">
    <property type="entry name" value="Ribonuclease Z/Hydroxyacylglutathione hydrolase-like"/>
    <property type="match status" value="1"/>
</dbReference>
<evidence type="ECO:0000313" key="3">
    <source>
        <dbReference type="Proteomes" id="UP000602050"/>
    </source>
</evidence>
<name>A0A8J2TU60_9BACI</name>
<dbReference type="SUPFAM" id="SSF56281">
    <property type="entry name" value="Metallo-hydrolase/oxidoreductase"/>
    <property type="match status" value="1"/>
</dbReference>
<dbReference type="Proteomes" id="UP000602050">
    <property type="component" value="Unassembled WGS sequence"/>
</dbReference>
<organism evidence="2 3">
    <name type="scientific">Compostibacillus humi</name>
    <dbReference type="NCBI Taxonomy" id="1245525"/>
    <lineage>
        <taxon>Bacteria</taxon>
        <taxon>Bacillati</taxon>
        <taxon>Bacillota</taxon>
        <taxon>Bacilli</taxon>
        <taxon>Bacillales</taxon>
        <taxon>Bacillaceae</taxon>
        <taxon>Compostibacillus</taxon>
    </lineage>
</organism>
<reference evidence="2" key="1">
    <citation type="journal article" date="2014" name="Int. J. Syst. Evol. Microbiol.">
        <title>Complete genome sequence of Corynebacterium casei LMG S-19264T (=DSM 44701T), isolated from a smear-ripened cheese.</title>
        <authorList>
            <consortium name="US DOE Joint Genome Institute (JGI-PGF)"/>
            <person name="Walter F."/>
            <person name="Albersmeier A."/>
            <person name="Kalinowski J."/>
            <person name="Ruckert C."/>
        </authorList>
    </citation>
    <scope>NUCLEOTIDE SEQUENCE</scope>
    <source>
        <strain evidence="2">CGMCC 1.12360</strain>
    </source>
</reference>
<dbReference type="EMBL" id="BMEV01000144">
    <property type="protein sequence ID" value="GFZ92569.1"/>
    <property type="molecule type" value="Genomic_DNA"/>
</dbReference>
<gene>
    <name evidence="2" type="ORF">GCM10010978_33280</name>
</gene>